<accession>A0A918C8S7</accession>
<evidence type="ECO:0000313" key="2">
    <source>
        <dbReference type="Proteomes" id="UP000603865"/>
    </source>
</evidence>
<proteinExistence type="predicted"/>
<comment type="caution">
    <text evidence="1">The sequence shown here is derived from an EMBL/GenBank/DDBJ whole genome shotgun (WGS) entry which is preliminary data.</text>
</comment>
<organism evidence="1 2">
    <name type="scientific">Deinococcus ruber</name>
    <dbReference type="NCBI Taxonomy" id="1848197"/>
    <lineage>
        <taxon>Bacteria</taxon>
        <taxon>Thermotogati</taxon>
        <taxon>Deinococcota</taxon>
        <taxon>Deinococci</taxon>
        <taxon>Deinococcales</taxon>
        <taxon>Deinococcaceae</taxon>
        <taxon>Deinococcus</taxon>
    </lineage>
</organism>
<evidence type="ECO:0000313" key="1">
    <source>
        <dbReference type="EMBL" id="GGR11369.1"/>
    </source>
</evidence>
<keyword evidence="2" id="KW-1185">Reference proteome</keyword>
<reference evidence="1" key="2">
    <citation type="submission" date="2020-09" db="EMBL/GenBank/DDBJ databases">
        <authorList>
            <person name="Sun Q."/>
            <person name="Ohkuma M."/>
        </authorList>
    </citation>
    <scope>NUCLEOTIDE SEQUENCE</scope>
    <source>
        <strain evidence="1">JCM 31311</strain>
    </source>
</reference>
<gene>
    <name evidence="1" type="ORF">GCM10008957_25140</name>
</gene>
<protein>
    <submittedName>
        <fullName evidence="1">Uncharacterized protein</fullName>
    </submittedName>
</protein>
<reference evidence="1" key="1">
    <citation type="journal article" date="2014" name="Int. J. Syst. Evol. Microbiol.">
        <title>Complete genome sequence of Corynebacterium casei LMG S-19264T (=DSM 44701T), isolated from a smear-ripened cheese.</title>
        <authorList>
            <consortium name="US DOE Joint Genome Institute (JGI-PGF)"/>
            <person name="Walter F."/>
            <person name="Albersmeier A."/>
            <person name="Kalinowski J."/>
            <person name="Ruckert C."/>
        </authorList>
    </citation>
    <scope>NUCLEOTIDE SEQUENCE</scope>
    <source>
        <strain evidence="1">JCM 31311</strain>
    </source>
</reference>
<dbReference type="Proteomes" id="UP000603865">
    <property type="component" value="Unassembled WGS sequence"/>
</dbReference>
<dbReference type="AlphaFoldDB" id="A0A918C8S7"/>
<dbReference type="EMBL" id="BMQL01000013">
    <property type="protein sequence ID" value="GGR11369.1"/>
    <property type="molecule type" value="Genomic_DNA"/>
</dbReference>
<sequence>MPKQLSIQDAGGQPLASFDFGEVLPGTSSSNKALLITNTGDADIAAVSAWIEQTSIADGELKVTVGGVTITSTDQASATALGSLAVGVSLTGQAWFSVPADSVGVPVDTGMLRLRGV</sequence>
<name>A0A918C8S7_9DEIO</name>